<dbReference type="OrthoDB" id="5242917at2"/>
<comment type="function">
    <text evidence="8">This protein is part of the stalk that links CF(0) to CF(1). It either transmits conformational changes from CF(0) to CF(1) or is implicated in proton conduction.</text>
</comment>
<reference evidence="9 10" key="1">
    <citation type="submission" date="2019-04" db="EMBL/GenBank/DDBJ databases">
        <authorList>
            <person name="Jiang L."/>
        </authorList>
    </citation>
    <scope>NUCLEOTIDE SEQUENCE [LARGE SCALE GENOMIC DNA]</scope>
    <source>
        <strain evidence="9 10">YIM 131861</strain>
    </source>
</reference>
<evidence type="ECO:0000256" key="4">
    <source>
        <dbReference type="ARBA" id="ARBA00023065"/>
    </source>
</evidence>
<evidence type="ECO:0000313" key="9">
    <source>
        <dbReference type="EMBL" id="THG35613.1"/>
    </source>
</evidence>
<dbReference type="HAMAP" id="MF_01416">
    <property type="entry name" value="ATP_synth_delta_bact"/>
    <property type="match status" value="1"/>
</dbReference>
<dbReference type="PRINTS" id="PR00125">
    <property type="entry name" value="ATPASEDELTA"/>
</dbReference>
<keyword evidence="3 8" id="KW-0375">Hydrogen ion transport</keyword>
<proteinExistence type="inferred from homology"/>
<dbReference type="EMBL" id="SSSN01000003">
    <property type="protein sequence ID" value="THG35613.1"/>
    <property type="molecule type" value="Genomic_DNA"/>
</dbReference>
<dbReference type="InterPro" id="IPR000711">
    <property type="entry name" value="ATPase_OSCP/dsu"/>
</dbReference>
<evidence type="ECO:0000256" key="3">
    <source>
        <dbReference type="ARBA" id="ARBA00022781"/>
    </source>
</evidence>
<keyword evidence="8" id="KW-1003">Cell membrane</keyword>
<comment type="similarity">
    <text evidence="8">Belongs to the ATPase delta chain family.</text>
</comment>
<dbReference type="AlphaFoldDB" id="A0A4S4FXP9"/>
<keyword evidence="4 8" id="KW-0406">Ion transport</keyword>
<dbReference type="InterPro" id="IPR020781">
    <property type="entry name" value="ATPase_OSCP/d_CS"/>
</dbReference>
<dbReference type="PROSITE" id="PS00389">
    <property type="entry name" value="ATPASE_DELTA"/>
    <property type="match status" value="1"/>
</dbReference>
<dbReference type="NCBIfam" id="TIGR01145">
    <property type="entry name" value="ATP_synt_delta"/>
    <property type="match status" value="1"/>
</dbReference>
<dbReference type="GO" id="GO:0005886">
    <property type="term" value="C:plasma membrane"/>
    <property type="evidence" value="ECO:0007669"/>
    <property type="project" value="UniProtKB-SubCell"/>
</dbReference>
<keyword evidence="7 8" id="KW-0066">ATP synthesis</keyword>
<evidence type="ECO:0000256" key="1">
    <source>
        <dbReference type="ARBA" id="ARBA00004370"/>
    </source>
</evidence>
<keyword evidence="5 8" id="KW-0472">Membrane</keyword>
<organism evidence="9 10">
    <name type="scientific">Orlajensenia flava</name>
    <dbReference type="NCBI Taxonomy" id="2565934"/>
    <lineage>
        <taxon>Bacteria</taxon>
        <taxon>Bacillati</taxon>
        <taxon>Actinomycetota</taxon>
        <taxon>Actinomycetes</taxon>
        <taxon>Micrococcales</taxon>
        <taxon>Microbacteriaceae</taxon>
        <taxon>Orlajensenia</taxon>
    </lineage>
</organism>
<keyword evidence="10" id="KW-1185">Reference proteome</keyword>
<name>A0A4S4FXP9_9MICO</name>
<evidence type="ECO:0000256" key="8">
    <source>
        <dbReference type="HAMAP-Rule" id="MF_01416"/>
    </source>
</evidence>
<dbReference type="Pfam" id="PF00213">
    <property type="entry name" value="OSCP"/>
    <property type="match status" value="1"/>
</dbReference>
<evidence type="ECO:0000256" key="5">
    <source>
        <dbReference type="ARBA" id="ARBA00023136"/>
    </source>
</evidence>
<comment type="caution">
    <text evidence="9">The sequence shown here is derived from an EMBL/GenBank/DDBJ whole genome shotgun (WGS) entry which is preliminary data.</text>
</comment>
<dbReference type="NCBIfam" id="NF009967">
    <property type="entry name" value="PRK13430.1"/>
    <property type="match status" value="1"/>
</dbReference>
<dbReference type="GO" id="GO:0045259">
    <property type="term" value="C:proton-transporting ATP synthase complex"/>
    <property type="evidence" value="ECO:0007669"/>
    <property type="project" value="UniProtKB-KW"/>
</dbReference>
<comment type="subcellular location">
    <subcellularLocation>
        <location evidence="8">Cell membrane</location>
        <topology evidence="8">Peripheral membrane protein</topology>
    </subcellularLocation>
    <subcellularLocation>
        <location evidence="1">Membrane</location>
    </subcellularLocation>
</comment>
<accession>A0A4S4FXP9</accession>
<keyword evidence="6 8" id="KW-0139">CF(1)</keyword>
<keyword evidence="2 8" id="KW-0813">Transport</keyword>
<comment type="function">
    <text evidence="8">F(1)F(0) ATP synthase produces ATP from ADP in the presence of a proton or sodium gradient. F-type ATPases consist of two structural domains, F(1) containing the extramembraneous catalytic core and F(0) containing the membrane proton channel, linked together by a central stalk and a peripheral stalk. During catalysis, ATP synthesis in the catalytic domain of F(1) is coupled via a rotary mechanism of the central stalk subunits to proton translocation.</text>
</comment>
<evidence type="ECO:0000256" key="6">
    <source>
        <dbReference type="ARBA" id="ARBA00023196"/>
    </source>
</evidence>
<protein>
    <recommendedName>
        <fullName evidence="8">ATP synthase subunit delta</fullName>
    </recommendedName>
    <alternativeName>
        <fullName evidence="8">ATP synthase F(1) sector subunit delta</fullName>
    </alternativeName>
    <alternativeName>
        <fullName evidence="8">F-type ATPase subunit delta</fullName>
        <shortName evidence="8">F-ATPase subunit delta</shortName>
    </alternativeName>
</protein>
<sequence length="264" mass="27053">MGSATREALAQARAALTAQDGVDLTTAADLFAAARVIGSSRQLTAAIADVGAEAPAKTALVKALFGATVSPAALELLDVVASQRWSRADDVLEGIEDLGLRAAARSSDGDASIDDELFSFGHVVSSNSELELGLSSRLGDDAAKVALVDTLLGGKASAATIVILSHLVQLPRGRRMGELVRHAASVVADESGYSVATVTSAAPLTDDQVDRLATGLAARYGRDIRINQVVDASVIGGLRVQVGDDVTDGSVAKRLGDLRLQLAG</sequence>
<evidence type="ECO:0000256" key="7">
    <source>
        <dbReference type="ARBA" id="ARBA00023310"/>
    </source>
</evidence>
<evidence type="ECO:0000313" key="10">
    <source>
        <dbReference type="Proteomes" id="UP000307380"/>
    </source>
</evidence>
<dbReference type="GO" id="GO:0046933">
    <property type="term" value="F:proton-transporting ATP synthase activity, rotational mechanism"/>
    <property type="evidence" value="ECO:0007669"/>
    <property type="project" value="UniProtKB-UniRule"/>
</dbReference>
<dbReference type="PANTHER" id="PTHR11910">
    <property type="entry name" value="ATP SYNTHASE DELTA CHAIN"/>
    <property type="match status" value="1"/>
</dbReference>
<dbReference type="Proteomes" id="UP000307380">
    <property type="component" value="Unassembled WGS sequence"/>
</dbReference>
<dbReference type="RefSeq" id="WP_136423211.1">
    <property type="nucleotide sequence ID" value="NZ_OZ241748.1"/>
</dbReference>
<evidence type="ECO:0000256" key="2">
    <source>
        <dbReference type="ARBA" id="ARBA00022448"/>
    </source>
</evidence>
<gene>
    <name evidence="8" type="primary">atpH</name>
    <name evidence="9" type="ORF">E6C70_06135</name>
</gene>